<reference evidence="1" key="1">
    <citation type="submission" date="2015-06" db="UniProtKB">
        <authorList>
            <consortium name="EnsemblPlants"/>
        </authorList>
    </citation>
    <scope>IDENTIFICATION</scope>
</reference>
<evidence type="ECO:0000313" key="1">
    <source>
        <dbReference type="EnsemblPlants" id="EMT05006"/>
    </source>
</evidence>
<dbReference type="AlphaFoldDB" id="M8AKI1"/>
<accession>M8AKI1</accession>
<organism evidence="1">
    <name type="scientific">Aegilops tauschii</name>
    <name type="common">Tausch's goatgrass</name>
    <name type="synonym">Aegilops squarrosa</name>
    <dbReference type="NCBI Taxonomy" id="37682"/>
    <lineage>
        <taxon>Eukaryota</taxon>
        <taxon>Viridiplantae</taxon>
        <taxon>Streptophyta</taxon>
        <taxon>Embryophyta</taxon>
        <taxon>Tracheophyta</taxon>
        <taxon>Spermatophyta</taxon>
        <taxon>Magnoliopsida</taxon>
        <taxon>Liliopsida</taxon>
        <taxon>Poales</taxon>
        <taxon>Poaceae</taxon>
        <taxon>BOP clade</taxon>
        <taxon>Pooideae</taxon>
        <taxon>Triticodae</taxon>
        <taxon>Triticeae</taxon>
        <taxon>Triticinae</taxon>
        <taxon>Aegilops</taxon>
    </lineage>
</organism>
<sequence length="142" mass="15108">MSAEQQQPDRRSSAQIRLGGRASHSPRENKIPHTDPVSAWRFRCTDGGDEAAGSGERAGEEGVPGGGADADGFQRWGMGSQAQIGLTNADRGGEHHASCQSQTPKVVARMYQALAGGEHPGNNVLGDLRVVSYWIDTLVLKN</sequence>
<dbReference type="EnsemblPlants" id="EMT05006">
    <property type="protein sequence ID" value="EMT05006"/>
    <property type="gene ID" value="F775_25154"/>
</dbReference>
<name>M8AKI1_AEGTA</name>
<proteinExistence type="predicted"/>
<protein>
    <submittedName>
        <fullName evidence="1">Uncharacterized protein</fullName>
    </submittedName>
</protein>